<comment type="caution">
    <text evidence="2">The sequence shown here is derived from an EMBL/GenBank/DDBJ whole genome shotgun (WGS) entry which is preliminary data.</text>
</comment>
<evidence type="ECO:0000256" key="1">
    <source>
        <dbReference type="SAM" id="MobiDB-lite"/>
    </source>
</evidence>
<dbReference type="InterPro" id="IPR036691">
    <property type="entry name" value="Endo/exonu/phosph_ase_sf"/>
</dbReference>
<dbReference type="EMBL" id="AVOT02060107">
    <property type="protein sequence ID" value="MBW0553653.1"/>
    <property type="molecule type" value="Genomic_DNA"/>
</dbReference>
<sequence length="189" mass="21632">MKTSIATQPLAKSASFNHLKPMANNTPMENLTRQPNHKEELPLGNNSNVFQNHSHSDFTFFQLNCHNRYDTTFSILNSKLTHTALLLQEPWINPDNWLPPTHQAWHRITPITNPRSKDEKPWACIYISKRIPAHHIVNHIQESNLLLAITLLEVLESTPHITLPPLLKDSICWTAGYKANQHNKLPCSS</sequence>
<dbReference type="AlphaFoldDB" id="A0A9Q3P992"/>
<name>A0A9Q3P992_9BASI</name>
<keyword evidence="3" id="KW-1185">Reference proteome</keyword>
<dbReference type="Proteomes" id="UP000765509">
    <property type="component" value="Unassembled WGS sequence"/>
</dbReference>
<feature type="region of interest" description="Disordered" evidence="1">
    <location>
        <begin position="1"/>
        <end position="42"/>
    </location>
</feature>
<organism evidence="2 3">
    <name type="scientific">Austropuccinia psidii MF-1</name>
    <dbReference type="NCBI Taxonomy" id="1389203"/>
    <lineage>
        <taxon>Eukaryota</taxon>
        <taxon>Fungi</taxon>
        <taxon>Dikarya</taxon>
        <taxon>Basidiomycota</taxon>
        <taxon>Pucciniomycotina</taxon>
        <taxon>Pucciniomycetes</taxon>
        <taxon>Pucciniales</taxon>
        <taxon>Sphaerophragmiaceae</taxon>
        <taxon>Austropuccinia</taxon>
    </lineage>
</organism>
<dbReference type="SUPFAM" id="SSF56219">
    <property type="entry name" value="DNase I-like"/>
    <property type="match status" value="1"/>
</dbReference>
<evidence type="ECO:0000313" key="2">
    <source>
        <dbReference type="EMBL" id="MBW0553653.1"/>
    </source>
</evidence>
<feature type="compositionally biased region" description="Polar residues" evidence="1">
    <location>
        <begin position="23"/>
        <end position="34"/>
    </location>
</feature>
<evidence type="ECO:0000313" key="3">
    <source>
        <dbReference type="Proteomes" id="UP000765509"/>
    </source>
</evidence>
<reference evidence="2" key="1">
    <citation type="submission" date="2021-03" db="EMBL/GenBank/DDBJ databases">
        <title>Draft genome sequence of rust myrtle Austropuccinia psidii MF-1, a brazilian biotype.</title>
        <authorList>
            <person name="Quecine M.C."/>
            <person name="Pachon D.M.R."/>
            <person name="Bonatelli M.L."/>
            <person name="Correr F.H."/>
            <person name="Franceschini L.M."/>
            <person name="Leite T.F."/>
            <person name="Margarido G.R.A."/>
            <person name="Almeida C.A."/>
            <person name="Ferrarezi J.A."/>
            <person name="Labate C.A."/>
        </authorList>
    </citation>
    <scope>NUCLEOTIDE SEQUENCE</scope>
    <source>
        <strain evidence="2">MF-1</strain>
    </source>
</reference>
<protein>
    <submittedName>
        <fullName evidence="2">Uncharacterized protein</fullName>
    </submittedName>
</protein>
<gene>
    <name evidence="2" type="ORF">O181_093368</name>
</gene>
<proteinExistence type="predicted"/>
<accession>A0A9Q3P992</accession>